<evidence type="ECO:0000256" key="1">
    <source>
        <dbReference type="SAM" id="MobiDB-lite"/>
    </source>
</evidence>
<sequence>MATVERMDIDCHKYITEQLLCLQNDTQKSQQFVSWNTLQNTLLDSSDDDFSRRIERSANIVQAPGSEAKVSGGPQEEASETLPKKKKPVPAPVKVSEEAPPLLKYKPFEKSEIEMPDLTSFLATDPGAQLHPEVIHILQHIRHMANSQPALVQRVSVLEKALSDLGEF</sequence>
<feature type="region of interest" description="Disordered" evidence="1">
    <location>
        <begin position="61"/>
        <end position="95"/>
    </location>
</feature>
<evidence type="ECO:0000313" key="3">
    <source>
        <dbReference type="Proteomes" id="UP000288216"/>
    </source>
</evidence>
<dbReference type="Proteomes" id="UP000288216">
    <property type="component" value="Unassembled WGS sequence"/>
</dbReference>
<reference evidence="2 3" key="1">
    <citation type="journal article" date="2018" name="Nat. Ecol. Evol.">
        <title>Shark genomes provide insights into elasmobranch evolution and the origin of vertebrates.</title>
        <authorList>
            <person name="Hara Y"/>
            <person name="Yamaguchi K"/>
            <person name="Onimaru K"/>
            <person name="Kadota M"/>
            <person name="Koyanagi M"/>
            <person name="Keeley SD"/>
            <person name="Tatsumi K"/>
            <person name="Tanaka K"/>
            <person name="Motone F"/>
            <person name="Kageyama Y"/>
            <person name="Nozu R"/>
            <person name="Adachi N"/>
            <person name="Nishimura O"/>
            <person name="Nakagawa R"/>
            <person name="Tanegashima C"/>
            <person name="Kiyatake I"/>
            <person name="Matsumoto R"/>
            <person name="Murakumo K"/>
            <person name="Nishida K"/>
            <person name="Terakita A"/>
            <person name="Kuratani S"/>
            <person name="Sato K"/>
            <person name="Hyodo S Kuraku.S."/>
        </authorList>
    </citation>
    <scope>NUCLEOTIDE SEQUENCE [LARGE SCALE GENOMIC DNA]</scope>
</reference>
<gene>
    <name evidence="2" type="ORF">scyTo_0022983</name>
</gene>
<protein>
    <submittedName>
        <fullName evidence="2">Uncharacterized protein</fullName>
    </submittedName>
</protein>
<dbReference type="AlphaFoldDB" id="A0A401Q7F3"/>
<comment type="caution">
    <text evidence="2">The sequence shown here is derived from an EMBL/GenBank/DDBJ whole genome shotgun (WGS) entry which is preliminary data.</text>
</comment>
<proteinExistence type="predicted"/>
<organism evidence="2 3">
    <name type="scientific">Scyliorhinus torazame</name>
    <name type="common">Cloudy catshark</name>
    <name type="synonym">Catulus torazame</name>
    <dbReference type="NCBI Taxonomy" id="75743"/>
    <lineage>
        <taxon>Eukaryota</taxon>
        <taxon>Metazoa</taxon>
        <taxon>Chordata</taxon>
        <taxon>Craniata</taxon>
        <taxon>Vertebrata</taxon>
        <taxon>Chondrichthyes</taxon>
        <taxon>Elasmobranchii</taxon>
        <taxon>Galeomorphii</taxon>
        <taxon>Galeoidea</taxon>
        <taxon>Carcharhiniformes</taxon>
        <taxon>Scyliorhinidae</taxon>
        <taxon>Scyliorhinus</taxon>
    </lineage>
</organism>
<dbReference type="STRING" id="75743.A0A401Q7F3"/>
<evidence type="ECO:0000313" key="2">
    <source>
        <dbReference type="EMBL" id="GCB81298.1"/>
    </source>
</evidence>
<keyword evidence="3" id="KW-1185">Reference proteome</keyword>
<name>A0A401Q7F3_SCYTO</name>
<accession>A0A401Q7F3</accession>
<dbReference type="EMBL" id="BFAA01025325">
    <property type="protein sequence ID" value="GCB81298.1"/>
    <property type="molecule type" value="Genomic_DNA"/>
</dbReference>